<dbReference type="Pfam" id="PF22784">
    <property type="entry name" value="PTP-SAK"/>
    <property type="match status" value="1"/>
</dbReference>
<dbReference type="InterPro" id="IPR000387">
    <property type="entry name" value="Tyr_Pase_dom"/>
</dbReference>
<feature type="domain" description="Tyrosine specific protein phosphatases" evidence="3">
    <location>
        <begin position="1033"/>
        <end position="1091"/>
    </location>
</feature>
<dbReference type="InterPro" id="IPR050561">
    <property type="entry name" value="PTP"/>
</dbReference>
<organism evidence="4 5">
    <name type="scientific">Durusdinium trenchii</name>
    <dbReference type="NCBI Taxonomy" id="1381693"/>
    <lineage>
        <taxon>Eukaryota</taxon>
        <taxon>Sar</taxon>
        <taxon>Alveolata</taxon>
        <taxon>Dinophyceae</taxon>
        <taxon>Suessiales</taxon>
        <taxon>Symbiodiniaceae</taxon>
        <taxon>Durusdinium</taxon>
    </lineage>
</organism>
<name>A0ABP0HCV2_9DINO</name>
<feature type="region of interest" description="Disordered" evidence="2">
    <location>
        <begin position="288"/>
        <end position="316"/>
    </location>
</feature>
<feature type="region of interest" description="Disordered" evidence="2">
    <location>
        <begin position="913"/>
        <end position="949"/>
    </location>
</feature>
<dbReference type="Gene3D" id="3.90.190.10">
    <property type="entry name" value="Protein tyrosine phosphatase superfamily"/>
    <property type="match status" value="1"/>
</dbReference>
<evidence type="ECO:0000313" key="4">
    <source>
        <dbReference type="EMBL" id="CAK8986660.1"/>
    </source>
</evidence>
<protein>
    <submittedName>
        <fullName evidence="4">Tyrosine phosphatase 197R</fullName>
    </submittedName>
</protein>
<dbReference type="Gene3D" id="1.25.40.10">
    <property type="entry name" value="Tetratricopeptide repeat domain"/>
    <property type="match status" value="1"/>
</dbReference>
<dbReference type="Gene3D" id="3.40.50.300">
    <property type="entry name" value="P-loop containing nucleotide triphosphate hydrolases"/>
    <property type="match status" value="1"/>
</dbReference>
<feature type="region of interest" description="Disordered" evidence="2">
    <location>
        <begin position="2001"/>
        <end position="2026"/>
    </location>
</feature>
<feature type="compositionally biased region" description="Basic and acidic residues" evidence="2">
    <location>
        <begin position="2282"/>
        <end position="2294"/>
    </location>
</feature>
<feature type="region of interest" description="Disordered" evidence="2">
    <location>
        <begin position="1471"/>
        <end position="1504"/>
    </location>
</feature>
<feature type="compositionally biased region" description="Basic residues" evidence="2">
    <location>
        <begin position="1487"/>
        <end position="1504"/>
    </location>
</feature>
<sequence>LYRLLEGKVSKGLPIWKRTGEGQEAWIYSGPNGRWYVSNNKVVEEKNFQCGRGLISSEEHRNLLPILLEEDSWQYKDQYGWNKDLQISFSIYSPPAPERLFVSSPNAFQKLSGEYRLSQQHANGHPIWQRAGWGEEAYLYSGRSGKWYVVCKNVVVERHFHCSLGGLVSSVPHAGVPPDAFVGSHRGWGVRTKDGWEQDEDISIGTQPFETPQSTLWVVSSGQKATGRFDLLEGQQANGFPLWRRAGRGAAMWLYSGNKGKWCIGDHTVAELYKFRCSQGFMVSAAPHVGEPPEHENTTWTFQEDGSSSSSSSTVVSTATPPVPDVIYLMSPNGQQRKAGIYQLVREIFANGYPVWKSFQDGQRLLYTGSNGCWYFGGIDKVTAQDFNCSSGVLRTAVPHGGVLPHDIGQEWQFLNEEGWQLDEDIFVWSSPPKALQQLYLVGRDGSERLCGMYALQGQTANSLPLWKREGTGEEFYLYSGIDGRWHVGDHQAAAKGFECDLGALSSCLHGAAMPNMLPSGAWERSCGSRTCPNPSVSALARLPEYPTEISILSPAGQQKLAGRYQLQDGWVNGQRHWKRCGDGEECWLYSGASGYWHVAGAKAAQKAFHCTLGNLATASPHGGLLPFQAGPWQIRDALNGWRECGEVKVLQGPLSFPPVLYLVTEQRDSVYELMKSEFLNGQPLWRCNDRGTETWLYSTSDGFWCLSQKEFPSLFGCSLGTLASSQPHGGSMPHFCEEWQVQCSRGWEPSSALLQTNPPESLPVLHVEAVDGIVLGHEHLLGTYWKEGELLHHRPVWRPSGSKDGPLLFSTRDGHWLLEVHETDEATSGFRCERASSLRVSRMPSPDAQQIQCGTVRVGWVWTCAGPVLHPSMPYRKIRRIRDAAGSRTSSAGGRTGQTLLRRALASALASAGSNPNHVARRTAPVSMELPPLPPKSTTREQLVPSFRGPTKRSNWVIPGRLMAGDRSSLDTEETLQAVLRAGVTCIVCLQSRQETSSAVDYKKRARAFRPSCSFLEQPIPDQEVADDAVISELLTQLLERLQSEVLYVHCRGGHGRTGTICALLLAKLYNISAAEAMARAQLYHDVRQQPVFCAEGYQETNDGSSCVILFPSQRQQVIRLLRAEGTGTAVVLDRASSALYGPGASKYSLELMTSWQEKAKAAADALNKGKKTKNLPQEELQRAVELFWAAAKLRPDFPRGYLGLARALHTLGSTSDAREAVLQGLDRCPEDQALLTLRSAKNTGGGGAGQELEKMEPKVLKEEQPSASASAASAAEPVAAAGPVFSWKPKVSKPMVLMLVGLPGSGKSTFAEQLVKSGQGFERVCQAHPGLPPRAVGGGDVHSLGKIDPDEKGDALVYQDELSGRDAFERAIGPVAKEKMFVQLKKGSVEAHPLYSVTFESAIDAVKQGHKAYIFEQVKGFLGKIDHLGLTGGIQNRVKYWHITTRSTTDQGLQDAFPGWALEIFSDTQDHPKSSEQDSLGEAKTKKRGHGGARQNSGRKRQGIAAYRKFMDEEIALADGHVTEPKSADELKALRIAQAAHARKEKAKLQLARATQCDQDRAVVAISTLAKHANAREVALSVMTPLQQLLLVTAETVRETCVPDTGSSTGTCLLTQRLPVSSLANAASNLGVAPSTLKRNVQHAASSLINCASLELAALTDWLHRLEQDESYRLLLVLKKRQYDETPSKIAVDIADSASKTTGMAKVMQTRFSLTFLLQHRQTGTYMRLRTNVPTWLQAVDRTTAECIKATQDAIESVVPDLHRLACLHETSVSLVNTDRYAANYKAERAKATERPQWTQSHYPCDVHRCATALKFAFSKVDGHVTGMISGALAMTEAGSTHVLRECMAQVLEDRLVVRLGEPTEDNVRHTIHVLNLFLPLPKAERSTVQRAGKKHIRRWQQQRAVLLFFLNGDISKPNVVEFYTSNWDLSHETVLRAMQRFLVPALIPCKPPLFSRKSWTGGDGVAAYYGLLCSFHSLLLPTMQLFTRQSAAPEQPLSMDAAQGGQEPQPLQLPQETTGSTEQDLDADFPSNAITAETVASGEIDWQHLNRCMRARLCRWVSLDPGEALIVIQLATLACFKLLYALLDQGSRAYETRQRVSCLKTGTRRYRVQDAAHGLLLDEFFASVWQDFQLSPTGAGAFAKSSCSWEMQCLHFRMLASVACSVEESIGRSWSSYPVKMFKMLSGEHKDLFTDPPCLLEPLSVKMKECAEKLSKPDFEEILAAIAHEFTLDISEIEARHASTRRILHVRNVQVSLPTLEDVGAAWVLRGNVIDREENLTAEKANPEGQDKTQGSSRKTNSARKVAPWNVFVREYFSSKALVGTRWSQDLFRDVSDKWKQVPYEQKAKMESEAFEANLRKSRGFPAFDTNKGKLTDKGRGQIVPRFEPEDLQGQLQHSLRQIALNNLMDSRSRSANESSNMAELSRHKHSESEVGLYREVLGIVPDMIQWGMKQRLLEDWENRSKMFLHSTLPVIKESDFQQSRCQQLGVCVCKGVGRASWLLAKALTQFLKPPFTPPRKKRNSEEARAAEQSPEDKRKKLNRKLLTSGMIVLKLSPRAAKAKADDRALEDLGGFGPDWAAFALASLAADEPLSSQERNASLQEVWLHIGHVNLSSWAVTIMRLMPVGAESDQGFQRLEVRSMFVKPAAIAFAELFTEDAFAWSWNVSFYVIHTQNKRQLHGNEMRPNWVMVRQFNVNGTDGGHTFGFWRGLKIELQAETDRQKRLKQQAKRTVRKGAARLAGMRARVLKDVHPKARARLKVQKRVQKRRRTVPSVEVIDFDLNVEEDLGEAEAETEEIEDAYLSRAGKEVETVPDNPAQENEESIASDLEKSDLEDSLAESLAHNLDVGAGGGEASNTADIILPPAATRDGSSSSSEDKQDTEVEVVKDSKDLSKLVAEKFPPKNISELLLPLNDPHKAAALQELEEPLPLQTNGDQLAVTRRIPGGRNMIGRFADSTRAQDIFLSEQGTPDDDNVDFAVFV</sequence>
<dbReference type="EMBL" id="CAXAMM010000248">
    <property type="protein sequence ID" value="CAK8986660.1"/>
    <property type="molecule type" value="Genomic_DNA"/>
</dbReference>
<evidence type="ECO:0000259" key="3">
    <source>
        <dbReference type="PROSITE" id="PS50056"/>
    </source>
</evidence>
<gene>
    <name evidence="4" type="ORF">SCF082_LOCUS647</name>
</gene>
<feature type="compositionally biased region" description="Low complexity" evidence="2">
    <location>
        <begin position="2006"/>
        <end position="2022"/>
    </location>
</feature>
<evidence type="ECO:0000256" key="2">
    <source>
        <dbReference type="SAM" id="MobiDB-lite"/>
    </source>
</evidence>
<dbReference type="SUPFAM" id="SSF52799">
    <property type="entry name" value="(Phosphotyrosine protein) phosphatases II"/>
    <property type="match status" value="1"/>
</dbReference>
<feature type="non-terminal residue" evidence="4">
    <location>
        <position position="1"/>
    </location>
</feature>
<dbReference type="InterPro" id="IPR011990">
    <property type="entry name" value="TPR-like_helical_dom_sf"/>
</dbReference>
<dbReference type="SUPFAM" id="SSF48452">
    <property type="entry name" value="TPR-like"/>
    <property type="match status" value="1"/>
</dbReference>
<dbReference type="InterPro" id="IPR027417">
    <property type="entry name" value="P-loop_NTPase"/>
</dbReference>
<feature type="compositionally biased region" description="Basic and acidic residues" evidence="2">
    <location>
        <begin position="2527"/>
        <end position="2542"/>
    </location>
</feature>
<dbReference type="PROSITE" id="PS00383">
    <property type="entry name" value="TYR_PHOSPHATASE_1"/>
    <property type="match status" value="1"/>
</dbReference>
<feature type="compositionally biased region" description="Low complexity" evidence="2">
    <location>
        <begin position="307"/>
        <end position="316"/>
    </location>
</feature>
<feature type="region of interest" description="Disordered" evidence="2">
    <location>
        <begin position="2869"/>
        <end position="2892"/>
    </location>
</feature>
<proteinExistence type="predicted"/>
<feature type="compositionally biased region" description="Basic and acidic residues" evidence="2">
    <location>
        <begin position="2881"/>
        <end position="2892"/>
    </location>
</feature>
<reference evidence="4 5" key="1">
    <citation type="submission" date="2024-02" db="EMBL/GenBank/DDBJ databases">
        <authorList>
            <person name="Chen Y."/>
            <person name="Shah S."/>
            <person name="Dougan E. K."/>
            <person name="Thang M."/>
            <person name="Chan C."/>
        </authorList>
    </citation>
    <scope>NUCLEOTIDE SEQUENCE [LARGE SCALE GENOMIC DNA]</scope>
</reference>
<accession>A0ABP0HCV2</accession>
<feature type="region of interest" description="Disordered" evidence="2">
    <location>
        <begin position="2518"/>
        <end position="2543"/>
    </location>
</feature>
<dbReference type="InterPro" id="IPR029021">
    <property type="entry name" value="Prot-tyrosine_phosphatase-like"/>
</dbReference>
<dbReference type="InterPro" id="IPR016130">
    <property type="entry name" value="Tyr_Pase_AS"/>
</dbReference>
<feature type="region of interest" description="Disordered" evidence="2">
    <location>
        <begin position="2282"/>
        <end position="2305"/>
    </location>
</feature>
<evidence type="ECO:0000313" key="5">
    <source>
        <dbReference type="Proteomes" id="UP001642464"/>
    </source>
</evidence>
<dbReference type="SUPFAM" id="SSF52540">
    <property type="entry name" value="P-loop containing nucleoside triphosphate hydrolases"/>
    <property type="match status" value="1"/>
</dbReference>
<feature type="compositionally biased region" description="Basic and acidic residues" evidence="2">
    <location>
        <begin position="1471"/>
        <end position="1486"/>
    </location>
</feature>
<feature type="region of interest" description="Disordered" evidence="2">
    <location>
        <begin position="2810"/>
        <end position="2842"/>
    </location>
</feature>
<dbReference type="PROSITE" id="PS50056">
    <property type="entry name" value="TYR_PHOSPHATASE_2"/>
    <property type="match status" value="1"/>
</dbReference>
<dbReference type="InterPro" id="IPR057023">
    <property type="entry name" value="PTP-SAK"/>
</dbReference>
<dbReference type="PANTHER" id="PTHR23339">
    <property type="entry name" value="TYROSINE SPECIFIC PROTEIN PHOSPHATASE AND DUAL SPECIFICITY PROTEIN PHOSPHATASE"/>
    <property type="match status" value="1"/>
</dbReference>
<keyword evidence="1" id="KW-0378">Hydrolase</keyword>
<comment type="caution">
    <text evidence="4">The sequence shown here is derived from an EMBL/GenBank/DDBJ whole genome shotgun (WGS) entry which is preliminary data.</text>
</comment>
<keyword evidence="5" id="KW-1185">Reference proteome</keyword>
<evidence type="ECO:0000256" key="1">
    <source>
        <dbReference type="ARBA" id="ARBA00022801"/>
    </source>
</evidence>
<dbReference type="Proteomes" id="UP001642464">
    <property type="component" value="Unassembled WGS sequence"/>
</dbReference>